<protein>
    <submittedName>
        <fullName evidence="2">Uncharacterized protein</fullName>
    </submittedName>
</protein>
<keyword evidence="1" id="KW-1133">Transmembrane helix</keyword>
<feature type="transmembrane region" description="Helical" evidence="1">
    <location>
        <begin position="12"/>
        <end position="32"/>
    </location>
</feature>
<proteinExistence type="predicted"/>
<feature type="transmembrane region" description="Helical" evidence="1">
    <location>
        <begin position="38"/>
        <end position="55"/>
    </location>
</feature>
<evidence type="ECO:0000313" key="3">
    <source>
        <dbReference type="Proteomes" id="UP001139125"/>
    </source>
</evidence>
<keyword evidence="1" id="KW-0812">Transmembrane</keyword>
<name>A0A9X2RGJ3_9BACT</name>
<accession>A0A9X2RGJ3</accession>
<keyword evidence="3" id="KW-1185">Reference proteome</keyword>
<dbReference type="Proteomes" id="UP001139125">
    <property type="component" value="Unassembled WGS sequence"/>
</dbReference>
<keyword evidence="1" id="KW-0472">Membrane</keyword>
<sequence length="80" mass="9030">MSKRSKILKEFIWLIAILGIATLLEFAIIEILNLHPVLSIKIQGLIGLMLIGYGIRMGARIWKSYHNQADPNTNGKEVLE</sequence>
<organism evidence="2 3">
    <name type="scientific">Gracilimonas sediminicola</name>
    <dbReference type="NCBI Taxonomy" id="2952158"/>
    <lineage>
        <taxon>Bacteria</taxon>
        <taxon>Pseudomonadati</taxon>
        <taxon>Balneolota</taxon>
        <taxon>Balneolia</taxon>
        <taxon>Balneolales</taxon>
        <taxon>Balneolaceae</taxon>
        <taxon>Gracilimonas</taxon>
    </lineage>
</organism>
<dbReference type="AlphaFoldDB" id="A0A9X2RGJ3"/>
<comment type="caution">
    <text evidence="2">The sequence shown here is derived from an EMBL/GenBank/DDBJ whole genome shotgun (WGS) entry which is preliminary data.</text>
</comment>
<evidence type="ECO:0000256" key="1">
    <source>
        <dbReference type="SAM" id="Phobius"/>
    </source>
</evidence>
<evidence type="ECO:0000313" key="2">
    <source>
        <dbReference type="EMBL" id="MCP9290984.1"/>
    </source>
</evidence>
<gene>
    <name evidence="2" type="ORF">NM125_05265</name>
</gene>
<dbReference type="RefSeq" id="WP_255133532.1">
    <property type="nucleotide sequence ID" value="NZ_JANDBC010000001.1"/>
</dbReference>
<dbReference type="EMBL" id="JANDBC010000001">
    <property type="protein sequence ID" value="MCP9290984.1"/>
    <property type="molecule type" value="Genomic_DNA"/>
</dbReference>
<reference evidence="2" key="1">
    <citation type="submission" date="2022-06" db="EMBL/GenBank/DDBJ databases">
        <title>Gracilimonas sp. CAU 1638 isolated from sea sediment.</title>
        <authorList>
            <person name="Kim W."/>
        </authorList>
    </citation>
    <scope>NUCLEOTIDE SEQUENCE</scope>
    <source>
        <strain evidence="2">CAU 1638</strain>
    </source>
</reference>